<protein>
    <submittedName>
        <fullName evidence="2">Protein midgut expression 1</fullName>
    </submittedName>
</protein>
<feature type="transmembrane region" description="Helical" evidence="1">
    <location>
        <begin position="39"/>
        <end position="63"/>
    </location>
</feature>
<organism evidence="2">
    <name type="scientific">Drosophila rhopaloa</name>
    <name type="common">Fruit fly</name>
    <dbReference type="NCBI Taxonomy" id="1041015"/>
    <lineage>
        <taxon>Eukaryota</taxon>
        <taxon>Metazoa</taxon>
        <taxon>Ecdysozoa</taxon>
        <taxon>Arthropoda</taxon>
        <taxon>Hexapoda</taxon>
        <taxon>Insecta</taxon>
        <taxon>Pterygota</taxon>
        <taxon>Neoptera</taxon>
        <taxon>Endopterygota</taxon>
        <taxon>Diptera</taxon>
        <taxon>Brachycera</taxon>
        <taxon>Muscomorpha</taxon>
        <taxon>Ephydroidea</taxon>
        <taxon>Drosophilidae</taxon>
        <taxon>Drosophila</taxon>
        <taxon>Sophophora</taxon>
    </lineage>
</organism>
<dbReference type="RefSeq" id="XP_016972211.1">
    <property type="nucleotide sequence ID" value="XM_017116722.1"/>
</dbReference>
<keyword evidence="1" id="KW-0472">Membrane</keyword>
<gene>
    <name evidence="2" type="primary">LOC108039650</name>
</gene>
<proteinExistence type="predicted"/>
<dbReference type="AlphaFoldDB" id="A0A6P4EFU6"/>
<feature type="non-terminal residue" evidence="2">
    <location>
        <position position="1"/>
    </location>
</feature>
<keyword evidence="1" id="KW-0812">Transmembrane</keyword>
<sequence length="95" mass="11254">TSFVTPLIFCFRQFRFIFTSFLIRTPYLYSCCSCACKMLLSIVFSALLMVVVIGLIVYFTVYYHKDKTTDEVRNQVAQMTPIVKRSIRDYFNKEY</sequence>
<evidence type="ECO:0000256" key="1">
    <source>
        <dbReference type="SAM" id="Phobius"/>
    </source>
</evidence>
<name>A0A6P4EFU6_DRORH</name>
<evidence type="ECO:0000313" key="2">
    <source>
        <dbReference type="RefSeq" id="XP_016972211.1"/>
    </source>
</evidence>
<accession>A0A6P4EFU6</accession>
<reference evidence="2" key="1">
    <citation type="submission" date="2025-08" db="UniProtKB">
        <authorList>
            <consortium name="RefSeq"/>
        </authorList>
    </citation>
    <scope>IDENTIFICATION</scope>
</reference>
<dbReference type="OrthoDB" id="8046445at2759"/>
<keyword evidence="1" id="KW-1133">Transmembrane helix</keyword>